<keyword evidence="1" id="KW-0285">Flavoprotein</keyword>
<dbReference type="EMBL" id="VFQC01000001">
    <property type="protein sequence ID" value="TQN32737.1"/>
    <property type="molecule type" value="Genomic_DNA"/>
</dbReference>
<dbReference type="InterPro" id="IPR005025">
    <property type="entry name" value="FMN_Rdtase-like_dom"/>
</dbReference>
<dbReference type="Pfam" id="PF03358">
    <property type="entry name" value="FMN_red"/>
    <property type="match status" value="1"/>
</dbReference>
<evidence type="ECO:0000313" key="5">
    <source>
        <dbReference type="EMBL" id="TQN32737.1"/>
    </source>
</evidence>
<reference evidence="5 6" key="1">
    <citation type="submission" date="2019-06" db="EMBL/GenBank/DDBJ databases">
        <title>Sequencing the genomes of 1000 actinobacteria strains.</title>
        <authorList>
            <person name="Klenk H.-P."/>
        </authorList>
    </citation>
    <scope>NUCLEOTIDE SEQUENCE [LARGE SCALE GENOMIC DNA]</scope>
    <source>
        <strain evidence="5 6">DSM 45015</strain>
    </source>
</reference>
<keyword evidence="2" id="KW-0288">FMN</keyword>
<evidence type="ECO:0000256" key="1">
    <source>
        <dbReference type="ARBA" id="ARBA00022630"/>
    </source>
</evidence>
<protein>
    <submittedName>
        <fullName evidence="5">FMN reductase</fullName>
    </submittedName>
</protein>
<dbReference type="OrthoDB" id="1643408at2"/>
<evidence type="ECO:0000256" key="2">
    <source>
        <dbReference type="ARBA" id="ARBA00022643"/>
    </source>
</evidence>
<evidence type="ECO:0000313" key="6">
    <source>
        <dbReference type="Proteomes" id="UP000317422"/>
    </source>
</evidence>
<accession>A0A543NLQ6</accession>
<dbReference type="SUPFAM" id="SSF52218">
    <property type="entry name" value="Flavoproteins"/>
    <property type="match status" value="1"/>
</dbReference>
<comment type="caution">
    <text evidence="5">The sequence shown here is derived from an EMBL/GenBank/DDBJ whole genome shotgun (WGS) entry which is preliminary data.</text>
</comment>
<dbReference type="RefSeq" id="WP_141924195.1">
    <property type="nucleotide sequence ID" value="NZ_VFQC01000001.1"/>
</dbReference>
<evidence type="ECO:0000256" key="3">
    <source>
        <dbReference type="ARBA" id="ARBA00023002"/>
    </source>
</evidence>
<dbReference type="Proteomes" id="UP000317422">
    <property type="component" value="Unassembled WGS sequence"/>
</dbReference>
<keyword evidence="3" id="KW-0560">Oxidoreductase</keyword>
<dbReference type="PANTHER" id="PTHR43408">
    <property type="entry name" value="FMN REDUCTASE (NADPH)"/>
    <property type="match status" value="1"/>
</dbReference>
<keyword evidence="6" id="KW-1185">Reference proteome</keyword>
<dbReference type="AlphaFoldDB" id="A0A543NLQ6"/>
<gene>
    <name evidence="5" type="ORF">FHX37_2716</name>
</gene>
<dbReference type="Gene3D" id="3.40.50.360">
    <property type="match status" value="1"/>
</dbReference>
<dbReference type="GO" id="GO:0016491">
    <property type="term" value="F:oxidoreductase activity"/>
    <property type="evidence" value="ECO:0007669"/>
    <property type="project" value="UniProtKB-KW"/>
</dbReference>
<dbReference type="InterPro" id="IPR029039">
    <property type="entry name" value="Flavoprotein-like_sf"/>
</dbReference>
<evidence type="ECO:0000259" key="4">
    <source>
        <dbReference type="Pfam" id="PF03358"/>
    </source>
</evidence>
<dbReference type="InterPro" id="IPR051814">
    <property type="entry name" value="NAD(P)H-dep_FMN_reductase"/>
</dbReference>
<name>A0A543NLQ6_9ACTN</name>
<proteinExistence type="predicted"/>
<organism evidence="5 6">
    <name type="scientific">Haloactinospora alba</name>
    <dbReference type="NCBI Taxonomy" id="405555"/>
    <lineage>
        <taxon>Bacteria</taxon>
        <taxon>Bacillati</taxon>
        <taxon>Actinomycetota</taxon>
        <taxon>Actinomycetes</taxon>
        <taxon>Streptosporangiales</taxon>
        <taxon>Nocardiopsidaceae</taxon>
        <taxon>Haloactinospora</taxon>
    </lineage>
</organism>
<feature type="domain" description="NADPH-dependent FMN reductase-like" evidence="4">
    <location>
        <begin position="4"/>
        <end position="142"/>
    </location>
</feature>
<sequence>MVSFVVLTAAPRPRSPLQRAAARAADTLAARLGTSTESRSVDLADFGPALLATDTGREVAAALETVRDSDVLLVASPQVHGSYTGLLKAFADLLPELGLGQTVAVPMVSVADPRNGRNTEEDVRVLLSELGAWVAEPGLVFSGEELAQPQPVIEAWAEAAVPELRGALSVEA</sequence>
<dbReference type="PANTHER" id="PTHR43408:SF2">
    <property type="entry name" value="FMN REDUCTASE (NADPH)"/>
    <property type="match status" value="1"/>
</dbReference>